<reference evidence="4" key="1">
    <citation type="journal article" date="2020" name="New Phytol.">
        <title>Comparative genomics reveals dynamic genome evolution in host specialist ectomycorrhizal fungi.</title>
        <authorList>
            <person name="Lofgren L.A."/>
            <person name="Nguyen N.H."/>
            <person name="Vilgalys R."/>
            <person name="Ruytinx J."/>
            <person name="Liao H.L."/>
            <person name="Branco S."/>
            <person name="Kuo A."/>
            <person name="LaButti K."/>
            <person name="Lipzen A."/>
            <person name="Andreopoulos W."/>
            <person name="Pangilinan J."/>
            <person name="Riley R."/>
            <person name="Hundley H."/>
            <person name="Na H."/>
            <person name="Barry K."/>
            <person name="Grigoriev I.V."/>
            <person name="Stajich J.E."/>
            <person name="Kennedy P.G."/>
        </authorList>
    </citation>
    <scope>NUCLEOTIDE SEQUENCE</scope>
    <source>
        <strain evidence="4">FC203</strain>
    </source>
</reference>
<dbReference type="GeneID" id="64659052"/>
<comment type="caution">
    <text evidence="4">The sequence shown here is derived from an EMBL/GenBank/DDBJ whole genome shotgun (WGS) entry which is preliminary data.</text>
</comment>
<dbReference type="AlphaFoldDB" id="A0AAD4HC32"/>
<gene>
    <name evidence="4" type="ORF">F5891DRAFT_1133288</name>
</gene>
<dbReference type="PANTHER" id="PTHR10799">
    <property type="entry name" value="SNF2/RAD54 HELICASE FAMILY"/>
    <property type="match status" value="1"/>
</dbReference>
<evidence type="ECO:0000313" key="5">
    <source>
        <dbReference type="Proteomes" id="UP001195769"/>
    </source>
</evidence>
<dbReference type="RefSeq" id="XP_041216227.1">
    <property type="nucleotide sequence ID" value="XM_041364754.1"/>
</dbReference>
<dbReference type="Gene3D" id="3.40.50.10810">
    <property type="entry name" value="Tandem AAA-ATPase domain"/>
    <property type="match status" value="2"/>
</dbReference>
<organism evidence="4 5">
    <name type="scientific">Suillus fuscotomentosus</name>
    <dbReference type="NCBI Taxonomy" id="1912939"/>
    <lineage>
        <taxon>Eukaryota</taxon>
        <taxon>Fungi</taxon>
        <taxon>Dikarya</taxon>
        <taxon>Basidiomycota</taxon>
        <taxon>Agaricomycotina</taxon>
        <taxon>Agaricomycetes</taxon>
        <taxon>Agaricomycetidae</taxon>
        <taxon>Boletales</taxon>
        <taxon>Suillineae</taxon>
        <taxon>Suillaceae</taxon>
        <taxon>Suillus</taxon>
    </lineage>
</organism>
<dbReference type="SUPFAM" id="SSF52540">
    <property type="entry name" value="P-loop containing nucleoside triphosphate hydrolases"/>
    <property type="match status" value="2"/>
</dbReference>
<dbReference type="Gene3D" id="3.40.50.300">
    <property type="entry name" value="P-loop containing nucleotide triphosphate hydrolases"/>
    <property type="match status" value="1"/>
</dbReference>
<dbReference type="PROSITE" id="PS51192">
    <property type="entry name" value="HELICASE_ATP_BIND_1"/>
    <property type="match status" value="1"/>
</dbReference>
<keyword evidence="1" id="KW-0547">Nucleotide-binding</keyword>
<dbReference type="Pfam" id="PF00176">
    <property type="entry name" value="SNF2-rel_dom"/>
    <property type="match status" value="1"/>
</dbReference>
<protein>
    <submittedName>
        <fullName evidence="4">SNF2 family N-terminal domain-containing protein</fullName>
    </submittedName>
</protein>
<dbReference type="Proteomes" id="UP001195769">
    <property type="component" value="Unassembled WGS sequence"/>
</dbReference>
<keyword evidence="5" id="KW-1185">Reference proteome</keyword>
<dbReference type="InterPro" id="IPR027417">
    <property type="entry name" value="P-loop_NTPase"/>
</dbReference>
<accession>A0AAD4HC32</accession>
<dbReference type="EMBL" id="JABBWK010000446">
    <property type="protein sequence ID" value="KAG1884205.1"/>
    <property type="molecule type" value="Genomic_DNA"/>
</dbReference>
<evidence type="ECO:0000313" key="4">
    <source>
        <dbReference type="EMBL" id="KAG1884205.1"/>
    </source>
</evidence>
<sequence length="192" mass="22151">MGQFQVLLTTYEYIIKDRPILSKLKWVHMIIDKGHHMKNIQLKLAQTLTQYYHSRCHLILTGTPLQNNLPELCALLNSILSRSSTRLESELPDKVEKVIKVHVSTLQSQLYRQMKKHKVCEGGLSNELMQLHKICQYPFLFESVEDKVNPTGLIDDKLIGSAGKLKLLSHILSKFFAIGHRVRCSLRWSELC</sequence>
<keyword evidence="2" id="KW-0067">ATP-binding</keyword>
<evidence type="ECO:0000256" key="1">
    <source>
        <dbReference type="ARBA" id="ARBA00022741"/>
    </source>
</evidence>
<name>A0AAD4HC32_9AGAM</name>
<dbReference type="InterPro" id="IPR000330">
    <property type="entry name" value="SNF2_N"/>
</dbReference>
<dbReference type="InterPro" id="IPR038718">
    <property type="entry name" value="SNF2-like_sf"/>
</dbReference>
<dbReference type="InterPro" id="IPR014001">
    <property type="entry name" value="Helicase_ATP-bd"/>
</dbReference>
<evidence type="ECO:0000256" key="2">
    <source>
        <dbReference type="ARBA" id="ARBA00022840"/>
    </source>
</evidence>
<proteinExistence type="predicted"/>
<evidence type="ECO:0000259" key="3">
    <source>
        <dbReference type="PROSITE" id="PS51192"/>
    </source>
</evidence>
<feature type="domain" description="Helicase ATP-binding" evidence="3">
    <location>
        <begin position="1"/>
        <end position="82"/>
    </location>
</feature>
<dbReference type="GO" id="GO:0005524">
    <property type="term" value="F:ATP binding"/>
    <property type="evidence" value="ECO:0007669"/>
    <property type="project" value="InterPro"/>
</dbReference>